<dbReference type="Proteomes" id="UP000838878">
    <property type="component" value="Chromosome 12"/>
</dbReference>
<feature type="region of interest" description="Disordered" evidence="1">
    <location>
        <begin position="42"/>
        <end position="73"/>
    </location>
</feature>
<gene>
    <name evidence="2" type="ORF">BINO364_LOCUS3893</name>
</gene>
<keyword evidence="3" id="KW-1185">Reference proteome</keyword>
<organism evidence="2 3">
    <name type="scientific">Brenthis ino</name>
    <name type="common">lesser marbled fritillary</name>
    <dbReference type="NCBI Taxonomy" id="405034"/>
    <lineage>
        <taxon>Eukaryota</taxon>
        <taxon>Metazoa</taxon>
        <taxon>Ecdysozoa</taxon>
        <taxon>Arthropoda</taxon>
        <taxon>Hexapoda</taxon>
        <taxon>Insecta</taxon>
        <taxon>Pterygota</taxon>
        <taxon>Neoptera</taxon>
        <taxon>Endopterygota</taxon>
        <taxon>Lepidoptera</taxon>
        <taxon>Glossata</taxon>
        <taxon>Ditrysia</taxon>
        <taxon>Papilionoidea</taxon>
        <taxon>Nymphalidae</taxon>
        <taxon>Heliconiinae</taxon>
        <taxon>Argynnini</taxon>
        <taxon>Brenthis</taxon>
    </lineage>
</organism>
<evidence type="ECO:0000313" key="2">
    <source>
        <dbReference type="EMBL" id="CAH0717260.1"/>
    </source>
</evidence>
<reference evidence="2" key="1">
    <citation type="submission" date="2021-12" db="EMBL/GenBank/DDBJ databases">
        <authorList>
            <person name="Martin H S."/>
        </authorList>
    </citation>
    <scope>NUCLEOTIDE SEQUENCE</scope>
</reference>
<feature type="non-terminal residue" evidence="2">
    <location>
        <position position="107"/>
    </location>
</feature>
<proteinExistence type="predicted"/>
<sequence length="107" mass="11784">MVLAKSRLTCSAGAESRQRMKVAMYNRTWWDLPQHWRWRGASRPPLAVNTPPRPSSADPLPPPSVPAPHPRPPHPVALHVHAMHSLFMAATTLCFSGSFLAPVTSTT</sequence>
<evidence type="ECO:0000313" key="3">
    <source>
        <dbReference type="Proteomes" id="UP000838878"/>
    </source>
</evidence>
<accession>A0A8J9UZE7</accession>
<protein>
    <submittedName>
        <fullName evidence="2">Uncharacterized protein</fullName>
    </submittedName>
</protein>
<name>A0A8J9UZE7_9NEOP</name>
<dbReference type="EMBL" id="OV170232">
    <property type="protein sequence ID" value="CAH0717260.1"/>
    <property type="molecule type" value="Genomic_DNA"/>
</dbReference>
<dbReference type="AlphaFoldDB" id="A0A8J9UZE7"/>
<dbReference type="OrthoDB" id="7466756at2759"/>
<feature type="compositionally biased region" description="Pro residues" evidence="1">
    <location>
        <begin position="51"/>
        <end position="73"/>
    </location>
</feature>
<evidence type="ECO:0000256" key="1">
    <source>
        <dbReference type="SAM" id="MobiDB-lite"/>
    </source>
</evidence>